<evidence type="ECO:0000256" key="6">
    <source>
        <dbReference type="SAM" id="Phobius"/>
    </source>
</evidence>
<reference evidence="8" key="1">
    <citation type="submission" date="2020-04" db="EMBL/GenBank/DDBJ databases">
        <authorList>
            <person name="Neveu A P."/>
        </authorList>
    </citation>
    <scope>NUCLEOTIDE SEQUENCE</scope>
    <source>
        <tissue evidence="8">Whole embryo</tissue>
    </source>
</reference>
<feature type="transmembrane region" description="Helical" evidence="6">
    <location>
        <begin position="174"/>
        <end position="192"/>
    </location>
</feature>
<protein>
    <submittedName>
        <fullName evidence="8">Major facilitator superfamily domain-containing protein 8-like</fullName>
    </submittedName>
</protein>
<dbReference type="PROSITE" id="PS50850">
    <property type="entry name" value="MFS"/>
    <property type="match status" value="1"/>
</dbReference>
<evidence type="ECO:0000256" key="2">
    <source>
        <dbReference type="ARBA" id="ARBA00022692"/>
    </source>
</evidence>
<dbReference type="InterPro" id="IPR051068">
    <property type="entry name" value="MFS_Domain-Containing_Protein"/>
</dbReference>
<dbReference type="EMBL" id="LR787940">
    <property type="protein sequence ID" value="CAB3263802.1"/>
    <property type="molecule type" value="mRNA"/>
</dbReference>
<feature type="transmembrane region" description="Helical" evidence="6">
    <location>
        <begin position="353"/>
        <end position="372"/>
    </location>
</feature>
<evidence type="ECO:0000256" key="1">
    <source>
        <dbReference type="ARBA" id="ARBA00004141"/>
    </source>
</evidence>
<evidence type="ECO:0000256" key="3">
    <source>
        <dbReference type="ARBA" id="ARBA00022989"/>
    </source>
</evidence>
<evidence type="ECO:0000313" key="8">
    <source>
        <dbReference type="EMBL" id="CAB3263802.1"/>
    </source>
</evidence>
<organism evidence="8">
    <name type="scientific">Phallusia mammillata</name>
    <dbReference type="NCBI Taxonomy" id="59560"/>
    <lineage>
        <taxon>Eukaryota</taxon>
        <taxon>Metazoa</taxon>
        <taxon>Chordata</taxon>
        <taxon>Tunicata</taxon>
        <taxon>Ascidiacea</taxon>
        <taxon>Phlebobranchia</taxon>
        <taxon>Ascidiidae</taxon>
        <taxon>Phallusia</taxon>
    </lineage>
</organism>
<keyword evidence="3 6" id="KW-1133">Transmembrane helix</keyword>
<dbReference type="GO" id="GO:0016020">
    <property type="term" value="C:membrane"/>
    <property type="evidence" value="ECO:0007669"/>
    <property type="project" value="UniProtKB-SubCell"/>
</dbReference>
<dbReference type="InterPro" id="IPR011701">
    <property type="entry name" value="MFS"/>
</dbReference>
<feature type="transmembrane region" description="Helical" evidence="6">
    <location>
        <begin position="416"/>
        <end position="438"/>
    </location>
</feature>
<feature type="transmembrane region" description="Helical" evidence="6">
    <location>
        <begin position="393"/>
        <end position="410"/>
    </location>
</feature>
<dbReference type="Gene3D" id="1.20.1250.20">
    <property type="entry name" value="MFS general substrate transporter like domains"/>
    <property type="match status" value="1"/>
</dbReference>
<name>A0A6F9DK38_9ASCI</name>
<keyword evidence="2 6" id="KW-0812">Transmembrane</keyword>
<dbReference type="InterPro" id="IPR036259">
    <property type="entry name" value="MFS_trans_sf"/>
</dbReference>
<feature type="transmembrane region" description="Helical" evidence="6">
    <location>
        <begin position="254"/>
        <end position="271"/>
    </location>
</feature>
<sequence>MKGKQVSTFAAICLYFFFSGVEYAVILPTLNLYLLSMDAESYYIGLVLSAFSFGGLISAPVYGRITDKTGSSKVTVMISNLFEIGGNILYLLAKNPLMVLLSRFLAGIGSGSGSSIFGMISRSTSKEQRTASFSVLMSLRQFGLLVGPACNLFLRQANFYIGSVYINTYNVQGFFMAILWALHVFIMAVGYFELPQSTENMTAETNNFEHGINSGTEDIQSNITVQSNSKPNVVIRESKSFWVLAYKDLFREEVIVCLFINFNLMFVQTGVETLLTPLSLQLFGWKELANSIFFSIAGAIIIVSFITVGLLSKKFSDRLLLLIGSAIMTGLYIYFLVYIIFASQNRIEQHLLFALFVLHSILLIFDLPFIWVPQAALFSKITSAKNQAFNQGIRMLAMRLGQIMGPLWAGSLLSQLPLMISVNLALIALLTVMISMSYKRLIPENEKQVLDVDANTDPNERTPLLSGANGINA</sequence>
<feature type="transmembrane region" description="Helical" evidence="6">
    <location>
        <begin position="319"/>
        <end position="341"/>
    </location>
</feature>
<feature type="transmembrane region" description="Helical" evidence="6">
    <location>
        <begin position="12"/>
        <end position="35"/>
    </location>
</feature>
<evidence type="ECO:0000256" key="5">
    <source>
        <dbReference type="SAM" id="MobiDB-lite"/>
    </source>
</evidence>
<dbReference type="SUPFAM" id="SSF103473">
    <property type="entry name" value="MFS general substrate transporter"/>
    <property type="match status" value="1"/>
</dbReference>
<feature type="transmembrane region" description="Helical" evidence="6">
    <location>
        <begin position="291"/>
        <end position="312"/>
    </location>
</feature>
<dbReference type="GO" id="GO:0022857">
    <property type="term" value="F:transmembrane transporter activity"/>
    <property type="evidence" value="ECO:0007669"/>
    <property type="project" value="InterPro"/>
</dbReference>
<dbReference type="PANTHER" id="PTHR23510">
    <property type="entry name" value="INNER MEMBRANE TRANSPORT PROTEIN YAJR"/>
    <property type="match status" value="1"/>
</dbReference>
<feature type="transmembrane region" description="Helical" evidence="6">
    <location>
        <begin position="133"/>
        <end position="154"/>
    </location>
</feature>
<comment type="subcellular location">
    <subcellularLocation>
        <location evidence="1">Membrane</location>
        <topology evidence="1">Multi-pass membrane protein</topology>
    </subcellularLocation>
</comment>
<feature type="region of interest" description="Disordered" evidence="5">
    <location>
        <begin position="452"/>
        <end position="473"/>
    </location>
</feature>
<accession>A0A6F9DK38</accession>
<dbReference type="PANTHER" id="PTHR23510:SF16">
    <property type="entry name" value="MAJOR FACILITATOR SUPERFAMILY (MFS) PROFILE DOMAIN-CONTAINING PROTEIN"/>
    <property type="match status" value="1"/>
</dbReference>
<evidence type="ECO:0000259" key="7">
    <source>
        <dbReference type="PROSITE" id="PS50850"/>
    </source>
</evidence>
<dbReference type="AlphaFoldDB" id="A0A6F9DK38"/>
<feature type="domain" description="Major facilitator superfamily (MFS) profile" evidence="7">
    <location>
        <begin position="8"/>
        <end position="440"/>
    </location>
</feature>
<evidence type="ECO:0000256" key="4">
    <source>
        <dbReference type="ARBA" id="ARBA00023136"/>
    </source>
</evidence>
<dbReference type="Pfam" id="PF07690">
    <property type="entry name" value="MFS_1"/>
    <property type="match status" value="1"/>
</dbReference>
<feature type="transmembrane region" description="Helical" evidence="6">
    <location>
        <begin position="74"/>
        <end position="93"/>
    </location>
</feature>
<keyword evidence="4 6" id="KW-0472">Membrane</keyword>
<feature type="transmembrane region" description="Helical" evidence="6">
    <location>
        <begin position="99"/>
        <end position="121"/>
    </location>
</feature>
<proteinExistence type="evidence at transcript level"/>
<feature type="transmembrane region" description="Helical" evidence="6">
    <location>
        <begin position="41"/>
        <end position="62"/>
    </location>
</feature>
<dbReference type="InterPro" id="IPR020846">
    <property type="entry name" value="MFS_dom"/>
</dbReference>
<gene>
    <name evidence="8" type="primary">Mfsd8-002</name>
</gene>